<gene>
    <name evidence="1" type="ORF">PWB86_06350</name>
</gene>
<evidence type="ECO:0000313" key="2">
    <source>
        <dbReference type="Proteomes" id="UP001214131"/>
    </source>
</evidence>
<organism evidence="1 2">
    <name type="scientific">Pediococcus pentosaceus</name>
    <dbReference type="NCBI Taxonomy" id="1255"/>
    <lineage>
        <taxon>Bacteria</taxon>
        <taxon>Bacillati</taxon>
        <taxon>Bacillota</taxon>
        <taxon>Bacilli</taxon>
        <taxon>Lactobacillales</taxon>
        <taxon>Lactobacillaceae</taxon>
        <taxon>Pediococcus</taxon>
    </lineage>
</organism>
<sequence>MMDNPVLEVKNILDQAHYEWLDECYVNYLPKSAQDDTSRTIALVTSIREKPMQYGNNMFNGIENAVQVQIFFKYQFKDSIQKNNIKIMQLFLQNDWKMDDSKPIYADPDTKQLVKVFYFTQKNYIGGSY</sequence>
<reference evidence="1 2" key="1">
    <citation type="submission" date="2023-02" db="EMBL/GenBank/DDBJ databases">
        <title>Comparative genomics and fermentation flavor characterization of five lactic acid bacteria reveal flavor biosynthesis metabolic pathways in fermented muskmelon puree.</title>
        <authorList>
            <person name="Yuan L."/>
            <person name="Li M."/>
            <person name="Xu X."/>
            <person name="Lao F."/>
            <person name="Wu J."/>
        </authorList>
    </citation>
    <scope>NUCLEOTIDE SEQUENCE [LARGE SCALE GENOMIC DNA]</scope>
    <source>
        <strain evidence="1 2">Ca-4</strain>
    </source>
</reference>
<dbReference type="Proteomes" id="UP001214131">
    <property type="component" value="Chromosome"/>
</dbReference>
<dbReference type="RefSeq" id="WP_275000538.1">
    <property type="nucleotide sequence ID" value="NZ_CP118739.1"/>
</dbReference>
<dbReference type="Pfam" id="PF05657">
    <property type="entry name" value="DUF806"/>
    <property type="match status" value="1"/>
</dbReference>
<dbReference type="InterPro" id="IPR008524">
    <property type="entry name" value="DUF806"/>
</dbReference>
<accession>A0ABD7X5N3</accession>
<proteinExistence type="predicted"/>
<protein>
    <submittedName>
        <fullName evidence="1">DUF806 family protein</fullName>
    </submittedName>
</protein>
<evidence type="ECO:0000313" key="1">
    <source>
        <dbReference type="EMBL" id="WEA56814.1"/>
    </source>
</evidence>
<name>A0ABD7X5N3_PEDPE</name>
<dbReference type="EMBL" id="CP118739">
    <property type="protein sequence ID" value="WEA56814.1"/>
    <property type="molecule type" value="Genomic_DNA"/>
</dbReference>
<dbReference type="AlphaFoldDB" id="A0ABD7X5N3"/>